<keyword evidence="1" id="KW-0614">Plasmid</keyword>
<protein>
    <submittedName>
        <fullName evidence="1">Uncharacterized protein</fullName>
    </submittedName>
</protein>
<accession>A0ABY4GFF8</accession>
<dbReference type="EMBL" id="CP095066">
    <property type="protein sequence ID" value="UOQ69566.1"/>
    <property type="molecule type" value="Genomic_DNA"/>
</dbReference>
<gene>
    <name evidence="1" type="ORF">MUN86_28415</name>
</gene>
<name>A0ABY4GFF8_9BACT</name>
<reference evidence="1" key="1">
    <citation type="submission" date="2022-04" db="EMBL/GenBank/DDBJ databases">
        <title>Hymenobacter sp. isolated from the air.</title>
        <authorList>
            <person name="Won M."/>
            <person name="Lee C.-M."/>
            <person name="Woen H.-Y."/>
            <person name="Kwon S.-W."/>
        </authorList>
    </citation>
    <scope>NUCLEOTIDE SEQUENCE</scope>
    <source>
        <strain evidence="1">5420S-77</strain>
        <plasmid evidence="1">unnamed5</plasmid>
    </source>
</reference>
<dbReference type="Proteomes" id="UP000830401">
    <property type="component" value="Plasmid unnamed5"/>
</dbReference>
<evidence type="ECO:0000313" key="1">
    <source>
        <dbReference type="EMBL" id="UOQ69566.1"/>
    </source>
</evidence>
<evidence type="ECO:0000313" key="2">
    <source>
        <dbReference type="Proteomes" id="UP000830401"/>
    </source>
</evidence>
<proteinExistence type="predicted"/>
<geneLocation type="plasmid" evidence="1 2">
    <name>unnamed5</name>
</geneLocation>
<organism evidence="1 2">
    <name type="scientific">Hymenobacter volaticus</name>
    <dbReference type="NCBI Taxonomy" id="2932254"/>
    <lineage>
        <taxon>Bacteria</taxon>
        <taxon>Pseudomonadati</taxon>
        <taxon>Bacteroidota</taxon>
        <taxon>Cytophagia</taxon>
        <taxon>Cytophagales</taxon>
        <taxon>Hymenobacteraceae</taxon>
        <taxon>Hymenobacter</taxon>
    </lineage>
</organism>
<sequence length="56" mass="6507">MRKVLIVVATAIFLYSPYGPSWGQFAVNMALVLCLFSFYSKGHPKRRFYDEEQDSK</sequence>
<dbReference type="RefSeq" id="WP_245127413.1">
    <property type="nucleotide sequence ID" value="NZ_CP095066.1"/>
</dbReference>
<keyword evidence="2" id="KW-1185">Reference proteome</keyword>